<proteinExistence type="inferred from homology"/>
<evidence type="ECO:0000256" key="6">
    <source>
        <dbReference type="SAM" id="Coils"/>
    </source>
</evidence>
<protein>
    <recommendedName>
        <fullName evidence="3">Coiled-coil domain-containing protein 172</fullName>
    </recommendedName>
</protein>
<name>A0A9Q1FT23_SYNKA</name>
<dbReference type="PANTHER" id="PTHR22419">
    <property type="entry name" value="COILED-COIL DOMAIN-CONTAINING PROTEIN 172"/>
    <property type="match status" value="1"/>
</dbReference>
<dbReference type="Proteomes" id="UP001152622">
    <property type="component" value="Chromosome 4"/>
</dbReference>
<keyword evidence="4" id="KW-0963">Cytoplasm</keyword>
<dbReference type="InterPro" id="IPR029618">
    <property type="entry name" value="CCDC172"/>
</dbReference>
<keyword evidence="8" id="KW-1185">Reference proteome</keyword>
<sequence>MSLSWGFWQEETRCRASEESDKFMEEILSFNTEFNLLVDRQGVVENRSRAEIQAMEMEEDLLNTEMEHMAQGHMGIRSLQAERMALQEELSQLERHVEGQGSQRAIMP</sequence>
<dbReference type="GO" id="GO:0005737">
    <property type="term" value="C:cytoplasm"/>
    <property type="evidence" value="ECO:0007669"/>
    <property type="project" value="UniProtKB-SubCell"/>
</dbReference>
<evidence type="ECO:0000256" key="4">
    <source>
        <dbReference type="ARBA" id="ARBA00022490"/>
    </source>
</evidence>
<dbReference type="PANTHER" id="PTHR22419:SF2">
    <property type="entry name" value="COILED-COIL DOMAIN-CONTAINING PROTEIN 172"/>
    <property type="match status" value="1"/>
</dbReference>
<comment type="caution">
    <text evidence="7">The sequence shown here is derived from an EMBL/GenBank/DDBJ whole genome shotgun (WGS) entry which is preliminary data.</text>
</comment>
<evidence type="ECO:0000256" key="1">
    <source>
        <dbReference type="ARBA" id="ARBA00004496"/>
    </source>
</evidence>
<feature type="coiled-coil region" evidence="6">
    <location>
        <begin position="47"/>
        <end position="103"/>
    </location>
</feature>
<comment type="subcellular location">
    <subcellularLocation>
        <location evidence="1">Cytoplasm</location>
    </subcellularLocation>
</comment>
<evidence type="ECO:0000256" key="2">
    <source>
        <dbReference type="ARBA" id="ARBA00008975"/>
    </source>
</evidence>
<evidence type="ECO:0000256" key="3">
    <source>
        <dbReference type="ARBA" id="ARBA00022327"/>
    </source>
</evidence>
<dbReference type="AlphaFoldDB" id="A0A9Q1FT23"/>
<comment type="similarity">
    <text evidence="2">Belongs to the CCDC172 family.</text>
</comment>
<reference evidence="7" key="1">
    <citation type="journal article" date="2023" name="Science">
        <title>Genome structures resolve the early diversification of teleost fishes.</title>
        <authorList>
            <person name="Parey E."/>
            <person name="Louis A."/>
            <person name="Montfort J."/>
            <person name="Bouchez O."/>
            <person name="Roques C."/>
            <person name="Iampietro C."/>
            <person name="Lluch J."/>
            <person name="Castinel A."/>
            <person name="Donnadieu C."/>
            <person name="Desvignes T."/>
            <person name="Floi Bucao C."/>
            <person name="Jouanno E."/>
            <person name="Wen M."/>
            <person name="Mejri S."/>
            <person name="Dirks R."/>
            <person name="Jansen H."/>
            <person name="Henkel C."/>
            <person name="Chen W.J."/>
            <person name="Zahm M."/>
            <person name="Cabau C."/>
            <person name="Klopp C."/>
            <person name="Thompson A.W."/>
            <person name="Robinson-Rechavi M."/>
            <person name="Braasch I."/>
            <person name="Lecointre G."/>
            <person name="Bobe J."/>
            <person name="Postlethwait J.H."/>
            <person name="Berthelot C."/>
            <person name="Roest Crollius H."/>
            <person name="Guiguen Y."/>
        </authorList>
    </citation>
    <scope>NUCLEOTIDE SEQUENCE</scope>
    <source>
        <strain evidence="7">WJC10195</strain>
    </source>
</reference>
<organism evidence="7 8">
    <name type="scientific">Synaphobranchus kaupii</name>
    <name type="common">Kaup's arrowtooth eel</name>
    <dbReference type="NCBI Taxonomy" id="118154"/>
    <lineage>
        <taxon>Eukaryota</taxon>
        <taxon>Metazoa</taxon>
        <taxon>Chordata</taxon>
        <taxon>Craniata</taxon>
        <taxon>Vertebrata</taxon>
        <taxon>Euteleostomi</taxon>
        <taxon>Actinopterygii</taxon>
        <taxon>Neopterygii</taxon>
        <taxon>Teleostei</taxon>
        <taxon>Anguilliformes</taxon>
        <taxon>Synaphobranchidae</taxon>
        <taxon>Synaphobranchus</taxon>
    </lineage>
</organism>
<gene>
    <name evidence="7" type="ORF">SKAU_G00140030</name>
</gene>
<dbReference type="OrthoDB" id="10055570at2759"/>
<evidence type="ECO:0000256" key="5">
    <source>
        <dbReference type="ARBA" id="ARBA00023054"/>
    </source>
</evidence>
<dbReference type="EMBL" id="JAINUF010000004">
    <property type="protein sequence ID" value="KAJ8365172.1"/>
    <property type="molecule type" value="Genomic_DNA"/>
</dbReference>
<evidence type="ECO:0000313" key="7">
    <source>
        <dbReference type="EMBL" id="KAJ8365172.1"/>
    </source>
</evidence>
<keyword evidence="5 6" id="KW-0175">Coiled coil</keyword>
<evidence type="ECO:0000313" key="8">
    <source>
        <dbReference type="Proteomes" id="UP001152622"/>
    </source>
</evidence>
<accession>A0A9Q1FT23</accession>